<proteinExistence type="predicted"/>
<dbReference type="GO" id="GO:0007165">
    <property type="term" value="P:signal transduction"/>
    <property type="evidence" value="ECO:0007669"/>
    <property type="project" value="InterPro"/>
</dbReference>
<dbReference type="KEGG" id="aten:116302217"/>
<dbReference type="InterPro" id="IPR035897">
    <property type="entry name" value="Toll_tir_struct_dom_sf"/>
</dbReference>
<dbReference type="OrthoDB" id="6078042at2759"/>
<dbReference type="AlphaFoldDB" id="A0A6P8IKW8"/>
<dbReference type="Pfam" id="PF13676">
    <property type="entry name" value="TIR_2"/>
    <property type="match status" value="1"/>
</dbReference>
<name>A0A6P8IKW8_ACTTE</name>
<reference evidence="3" key="1">
    <citation type="submission" date="2025-08" db="UniProtKB">
        <authorList>
            <consortium name="RefSeq"/>
        </authorList>
    </citation>
    <scope>IDENTIFICATION</scope>
    <source>
        <tissue evidence="3">Tentacle</tissue>
    </source>
</reference>
<dbReference type="InterPro" id="IPR000157">
    <property type="entry name" value="TIR_dom"/>
</dbReference>
<keyword evidence="2" id="KW-1185">Reference proteome</keyword>
<dbReference type="Gene3D" id="2.60.120.260">
    <property type="entry name" value="Galactose-binding domain-like"/>
    <property type="match status" value="1"/>
</dbReference>
<sequence>MNTVSLGHRYKFSANLRLHPDMPANEKHNINVKLQCRLATDASFRYLFIATASGVSSEAWVQVKGRVNMPPDIPGNQLIAAILYFGNAPTEVSFMVAKTRLCSLDPTPSIAEKLSIKNLNLSRECSDLTTGAPVFISYQWDIQDKVKKLRDKLEKCGISCWMDIGQMGGGDSLYSEIDKGMRTAKVIISCVTRKYTTSENCQREATLADCLKKPIIPVIFDNELQWPPPGQMSMIFAKLLYINVCSDDKDEIPPMKFQELLSEIKERIEI</sequence>
<dbReference type="Gene3D" id="3.40.50.10140">
    <property type="entry name" value="Toll/interleukin-1 receptor homology (TIR) domain"/>
    <property type="match status" value="1"/>
</dbReference>
<dbReference type="PROSITE" id="PS50104">
    <property type="entry name" value="TIR"/>
    <property type="match status" value="1"/>
</dbReference>
<dbReference type="PANTHER" id="PTHR47508:SF1">
    <property type="entry name" value="NON-SPECIFIC SERINE_THREONINE PROTEIN KINASE"/>
    <property type="match status" value="1"/>
</dbReference>
<gene>
    <name evidence="3" type="primary">LOC116302217</name>
</gene>
<dbReference type="InParanoid" id="A0A6P8IKW8"/>
<evidence type="ECO:0000259" key="1">
    <source>
        <dbReference type="PROSITE" id="PS50104"/>
    </source>
</evidence>
<dbReference type="Proteomes" id="UP000515163">
    <property type="component" value="Unplaced"/>
</dbReference>
<evidence type="ECO:0000313" key="2">
    <source>
        <dbReference type="Proteomes" id="UP000515163"/>
    </source>
</evidence>
<dbReference type="RefSeq" id="XP_031567310.1">
    <property type="nucleotide sequence ID" value="XM_031711450.1"/>
</dbReference>
<dbReference type="SUPFAM" id="SSF52200">
    <property type="entry name" value="Toll/Interleukin receptor TIR domain"/>
    <property type="match status" value="1"/>
</dbReference>
<protein>
    <submittedName>
        <fullName evidence="3">Uncharacterized protein LOC116302217</fullName>
    </submittedName>
</protein>
<feature type="domain" description="TIR" evidence="1">
    <location>
        <begin position="130"/>
        <end position="244"/>
    </location>
</feature>
<dbReference type="PANTHER" id="PTHR47508">
    <property type="entry name" value="SAM DOMAIN-CONTAINING PROTEIN-RELATED"/>
    <property type="match status" value="1"/>
</dbReference>
<accession>A0A6P8IKW8</accession>
<evidence type="ECO:0000313" key="3">
    <source>
        <dbReference type="RefSeq" id="XP_031567310.1"/>
    </source>
</evidence>
<dbReference type="GeneID" id="116302217"/>
<organism evidence="2 3">
    <name type="scientific">Actinia tenebrosa</name>
    <name type="common">Australian red waratah sea anemone</name>
    <dbReference type="NCBI Taxonomy" id="6105"/>
    <lineage>
        <taxon>Eukaryota</taxon>
        <taxon>Metazoa</taxon>
        <taxon>Cnidaria</taxon>
        <taxon>Anthozoa</taxon>
        <taxon>Hexacorallia</taxon>
        <taxon>Actiniaria</taxon>
        <taxon>Actiniidae</taxon>
        <taxon>Actinia</taxon>
    </lineage>
</organism>